<gene>
    <name evidence="6" type="ORF">RFULGI_LOCUS13482</name>
</gene>
<evidence type="ECO:0000259" key="5">
    <source>
        <dbReference type="Pfam" id="PF04153"/>
    </source>
</evidence>
<feature type="compositionally biased region" description="Polar residues" evidence="4">
    <location>
        <begin position="42"/>
        <end position="59"/>
    </location>
</feature>
<sequence>VHPSQNDLLDMSEFPALGSTNAASNNASASGLGSSYANTAGSNSVLNDSRPLHQQQPPQEFTIDDFPALPGASNSVANRGVVGSQPVSHHLVNHQQNNIDGLNNGNNISTGLSASGIQESRMSVGGLRPPPHPPINSVSEQDKKNYSAKAGGTVQILQQFPSSSSSMIPYSLTGPLTSTTPYSTSSLMGMLPSSTGISNLQSSVGGPSLNPSSSTAGLASADENNQAVGLIEPEYHLPSCYNVQPPPPAQSKIGSFSDETLFYIFYSMPRDILQEAAAQELYNRNWRYHKDLRLWLTKEQGTEPFTKTQAFERGNYIFFDPSTWEKVKKEYILMYEALEERPTMLSSMGGSSSSSSLSSLSTPSLQQAAAAQQNLASSSMNMANLMNLGNLSSTVGGASGLNPGSLAGLGAANPAQLQQLHHQYPTGATNSGSHHQLGGPGLVQGGHYIA</sequence>
<accession>A0A9N9NLL9</accession>
<comment type="caution">
    <text evidence="6">The sequence shown here is derived from an EMBL/GenBank/DDBJ whole genome shotgun (WGS) entry which is preliminary data.</text>
</comment>
<dbReference type="EMBL" id="CAJVPZ010035547">
    <property type="protein sequence ID" value="CAG8749324.1"/>
    <property type="molecule type" value="Genomic_DNA"/>
</dbReference>
<dbReference type="GO" id="GO:0030015">
    <property type="term" value="C:CCR4-NOT core complex"/>
    <property type="evidence" value="ECO:0007669"/>
    <property type="project" value="InterPro"/>
</dbReference>
<dbReference type="GO" id="GO:0000289">
    <property type="term" value="P:nuclear-transcribed mRNA poly(A) tail shortening"/>
    <property type="evidence" value="ECO:0007669"/>
    <property type="project" value="UniProtKB-ARBA"/>
</dbReference>
<dbReference type="Gene3D" id="2.30.30.1020">
    <property type="entry name" value="CCR4-NOT complex subunit 2/3/5, C-terminal domain"/>
    <property type="match status" value="1"/>
</dbReference>
<dbReference type="OrthoDB" id="25391at2759"/>
<evidence type="ECO:0000313" key="7">
    <source>
        <dbReference type="Proteomes" id="UP000789396"/>
    </source>
</evidence>
<dbReference type="InterPro" id="IPR040168">
    <property type="entry name" value="Not2/3/5"/>
</dbReference>
<comment type="similarity">
    <text evidence="1">Belongs to the CNOT2/3/5 family.</text>
</comment>
<feature type="region of interest" description="Disordered" evidence="4">
    <location>
        <begin position="42"/>
        <end position="80"/>
    </location>
</feature>
<feature type="non-terminal residue" evidence="6">
    <location>
        <position position="1"/>
    </location>
</feature>
<keyword evidence="3" id="KW-0804">Transcription</keyword>
<evidence type="ECO:0000313" key="6">
    <source>
        <dbReference type="EMBL" id="CAG8749324.1"/>
    </source>
</evidence>
<keyword evidence="7" id="KW-1185">Reference proteome</keyword>
<feature type="non-terminal residue" evidence="6">
    <location>
        <position position="450"/>
    </location>
</feature>
<dbReference type="Proteomes" id="UP000789396">
    <property type="component" value="Unassembled WGS sequence"/>
</dbReference>
<dbReference type="AlphaFoldDB" id="A0A9N9NLL9"/>
<evidence type="ECO:0000256" key="3">
    <source>
        <dbReference type="ARBA" id="ARBA00023163"/>
    </source>
</evidence>
<proteinExistence type="inferred from homology"/>
<dbReference type="PANTHER" id="PTHR23326">
    <property type="entry name" value="CCR4 NOT-RELATED"/>
    <property type="match status" value="1"/>
</dbReference>
<reference evidence="6" key="1">
    <citation type="submission" date="2021-06" db="EMBL/GenBank/DDBJ databases">
        <authorList>
            <person name="Kallberg Y."/>
            <person name="Tangrot J."/>
            <person name="Rosling A."/>
        </authorList>
    </citation>
    <scope>NUCLEOTIDE SEQUENCE</scope>
    <source>
        <strain evidence="6">IN212</strain>
    </source>
</reference>
<organism evidence="6 7">
    <name type="scientific">Racocetra fulgida</name>
    <dbReference type="NCBI Taxonomy" id="60492"/>
    <lineage>
        <taxon>Eukaryota</taxon>
        <taxon>Fungi</taxon>
        <taxon>Fungi incertae sedis</taxon>
        <taxon>Mucoromycota</taxon>
        <taxon>Glomeromycotina</taxon>
        <taxon>Glomeromycetes</taxon>
        <taxon>Diversisporales</taxon>
        <taxon>Gigasporaceae</taxon>
        <taxon>Racocetra</taxon>
    </lineage>
</organism>
<dbReference type="Pfam" id="PF04153">
    <property type="entry name" value="NOT2_3_5_C"/>
    <property type="match status" value="1"/>
</dbReference>
<dbReference type="GO" id="GO:0006355">
    <property type="term" value="P:regulation of DNA-templated transcription"/>
    <property type="evidence" value="ECO:0007669"/>
    <property type="project" value="InterPro"/>
</dbReference>
<dbReference type="InterPro" id="IPR038635">
    <property type="entry name" value="CCR4-NOT_su2/3/5_C_sf"/>
</dbReference>
<feature type="region of interest" description="Disordered" evidence="4">
    <location>
        <begin position="120"/>
        <end position="140"/>
    </location>
</feature>
<evidence type="ECO:0000256" key="2">
    <source>
        <dbReference type="ARBA" id="ARBA00023015"/>
    </source>
</evidence>
<protein>
    <submittedName>
        <fullName evidence="6">2061_t:CDS:1</fullName>
    </submittedName>
</protein>
<dbReference type="InterPro" id="IPR007282">
    <property type="entry name" value="NOT2/3/5_C"/>
</dbReference>
<name>A0A9N9NLL9_9GLOM</name>
<feature type="domain" description="NOT2/NOT3/NOT5 C-terminal" evidence="5">
    <location>
        <begin position="221"/>
        <end position="338"/>
    </location>
</feature>
<evidence type="ECO:0000256" key="4">
    <source>
        <dbReference type="SAM" id="MobiDB-lite"/>
    </source>
</evidence>
<keyword evidence="2" id="KW-0805">Transcription regulation</keyword>
<evidence type="ECO:0000256" key="1">
    <source>
        <dbReference type="ARBA" id="ARBA00007682"/>
    </source>
</evidence>